<accession>A0ABT0UPL5</accession>
<evidence type="ECO:0000313" key="2">
    <source>
        <dbReference type="Proteomes" id="UP001431429"/>
    </source>
</evidence>
<dbReference type="EMBL" id="JAMQAW010000012">
    <property type="protein sequence ID" value="MCM2389934.1"/>
    <property type="molecule type" value="Genomic_DNA"/>
</dbReference>
<proteinExistence type="predicted"/>
<gene>
    <name evidence="1" type="ORF">NBG84_16825</name>
</gene>
<sequence>MALIFMGRFKDMGASREARKPRAFANPQEAQRYARTMAAKDRQESEAVGVFQSAEARLRECDRPAEAADAGWGLWPAPLGLTEALLPKLAHVPRTDVVVTGVLGRLPDGSTRLYRGKPDPANPDDLTDCTAAELSTWLAGHRDAALTLQVKVTATVNALHEGTIVEILNHELAAHVEPFADFLGAETDAPGTGVLGTAVEQHEMLHAGNPRYRLIGARYVTRYADAQSYRNRMQMDTDARATLPPGV</sequence>
<comment type="caution">
    <text evidence="1">The sequence shown here is derived from an EMBL/GenBank/DDBJ whole genome shotgun (WGS) entry which is preliminary data.</text>
</comment>
<organism evidence="1 2">
    <name type="scientific">Streptomyces albipurpureus</name>
    <dbReference type="NCBI Taxonomy" id="2897419"/>
    <lineage>
        <taxon>Bacteria</taxon>
        <taxon>Bacillati</taxon>
        <taxon>Actinomycetota</taxon>
        <taxon>Actinomycetes</taxon>
        <taxon>Kitasatosporales</taxon>
        <taxon>Streptomycetaceae</taxon>
        <taxon>Streptomyces</taxon>
    </lineage>
</organism>
<evidence type="ECO:0000313" key="1">
    <source>
        <dbReference type="EMBL" id="MCM2389934.1"/>
    </source>
</evidence>
<reference evidence="1" key="1">
    <citation type="submission" date="2022-06" db="EMBL/GenBank/DDBJ databases">
        <title>Genome public.</title>
        <authorList>
            <person name="Sun Q."/>
        </authorList>
    </citation>
    <scope>NUCLEOTIDE SEQUENCE</scope>
    <source>
        <strain evidence="1">CWNU-1</strain>
    </source>
</reference>
<keyword evidence="2" id="KW-1185">Reference proteome</keyword>
<protein>
    <submittedName>
        <fullName evidence="1">Uncharacterized protein</fullName>
    </submittedName>
</protein>
<dbReference type="RefSeq" id="WP_250920274.1">
    <property type="nucleotide sequence ID" value="NZ_JAMQAW010000012.1"/>
</dbReference>
<dbReference type="Proteomes" id="UP001431429">
    <property type="component" value="Unassembled WGS sequence"/>
</dbReference>
<name>A0ABT0UPL5_9ACTN</name>